<evidence type="ECO:0000313" key="3">
    <source>
        <dbReference type="Proteomes" id="UP001485459"/>
    </source>
</evidence>
<sequence>MREINLSNLPIAAAPWKENASEVLYRLQQVYPDMDILFSAELEQLAEMRDGDDQEDAMDYVGQALSVYGYALYKIESLQEEHWYAICSTEQEPPEEAEYQVSEEEMDQEGIAEESRNTYGHREASLCKLFGHEWGETF</sequence>
<feature type="region of interest" description="Disordered" evidence="1">
    <location>
        <begin position="94"/>
        <end position="115"/>
    </location>
</feature>
<dbReference type="Proteomes" id="UP001485459">
    <property type="component" value="Chromosome"/>
</dbReference>
<proteinExistence type="predicted"/>
<organism evidence="2 3">
    <name type="scientific">Chitinophaga pollutisoli</name>
    <dbReference type="NCBI Taxonomy" id="3133966"/>
    <lineage>
        <taxon>Bacteria</taxon>
        <taxon>Pseudomonadati</taxon>
        <taxon>Bacteroidota</taxon>
        <taxon>Chitinophagia</taxon>
        <taxon>Chitinophagales</taxon>
        <taxon>Chitinophagaceae</taxon>
        <taxon>Chitinophaga</taxon>
    </lineage>
</organism>
<protein>
    <submittedName>
        <fullName evidence="2">Uncharacterized protein</fullName>
    </submittedName>
</protein>
<gene>
    <name evidence="2" type="ORF">WJU16_24510</name>
</gene>
<reference evidence="3" key="1">
    <citation type="submission" date="2024-03" db="EMBL/GenBank/DDBJ databases">
        <title>Chitinophaga horti sp. nov., isolated from garden soil.</title>
        <authorList>
            <person name="Lee D.S."/>
            <person name="Han D.M."/>
            <person name="Baek J.H."/>
            <person name="Choi D.G."/>
            <person name="Jeon J.H."/>
            <person name="Jeon C.O."/>
        </authorList>
    </citation>
    <scope>NUCLEOTIDE SEQUENCE [LARGE SCALE GENOMIC DNA]</scope>
    <source>
        <strain evidence="3">GPA1</strain>
    </source>
</reference>
<dbReference type="EMBL" id="CP149822">
    <property type="protein sequence ID" value="WZN41130.1"/>
    <property type="molecule type" value="Genomic_DNA"/>
</dbReference>
<evidence type="ECO:0000313" key="2">
    <source>
        <dbReference type="EMBL" id="WZN41130.1"/>
    </source>
</evidence>
<feature type="compositionally biased region" description="Acidic residues" evidence="1">
    <location>
        <begin position="94"/>
        <end position="112"/>
    </location>
</feature>
<keyword evidence="3" id="KW-1185">Reference proteome</keyword>
<name>A0ABZ2YN32_9BACT</name>
<accession>A0ABZ2YN32</accession>
<evidence type="ECO:0000256" key="1">
    <source>
        <dbReference type="SAM" id="MobiDB-lite"/>
    </source>
</evidence>
<dbReference type="RefSeq" id="WP_341835989.1">
    <property type="nucleotide sequence ID" value="NZ_CP149822.1"/>
</dbReference>